<dbReference type="KEGG" id="luo:HHL09_25960"/>
<name>A0A858RPW7_9BACT</name>
<protein>
    <recommendedName>
        <fullName evidence="5">PEP-CTERM sorting domain-containing protein</fullName>
    </recommendedName>
</protein>
<organism evidence="3 4">
    <name type="scientific">Luteolibacter luteus</name>
    <dbReference type="NCBI Taxonomy" id="2728835"/>
    <lineage>
        <taxon>Bacteria</taxon>
        <taxon>Pseudomonadati</taxon>
        <taxon>Verrucomicrobiota</taxon>
        <taxon>Verrucomicrobiia</taxon>
        <taxon>Verrucomicrobiales</taxon>
        <taxon>Verrucomicrobiaceae</taxon>
        <taxon>Luteolibacter</taxon>
    </lineage>
</organism>
<evidence type="ECO:0000256" key="1">
    <source>
        <dbReference type="SAM" id="MobiDB-lite"/>
    </source>
</evidence>
<evidence type="ECO:0000313" key="3">
    <source>
        <dbReference type="EMBL" id="QJE99077.1"/>
    </source>
</evidence>
<accession>A0A858RPW7</accession>
<dbReference type="Proteomes" id="UP000501812">
    <property type="component" value="Chromosome"/>
</dbReference>
<dbReference type="EMBL" id="CP051774">
    <property type="protein sequence ID" value="QJE99077.1"/>
    <property type="molecule type" value="Genomic_DNA"/>
</dbReference>
<gene>
    <name evidence="3" type="ORF">HHL09_25960</name>
</gene>
<dbReference type="RefSeq" id="WP_169457563.1">
    <property type="nucleotide sequence ID" value="NZ_CP051774.1"/>
</dbReference>
<sequence length="85" mass="8865">MFVFRPPVSPFLPASASAALFFGVLACPAADEPRDRLSGAGAGATAGITSHSTVQTPEAAPVPEPSLVHLGMSLFGFCLLLRRRR</sequence>
<keyword evidence="2" id="KW-0732">Signal</keyword>
<dbReference type="AlphaFoldDB" id="A0A858RPW7"/>
<feature type="signal peptide" evidence="2">
    <location>
        <begin position="1"/>
        <end position="29"/>
    </location>
</feature>
<reference evidence="3 4" key="1">
    <citation type="submission" date="2020-04" db="EMBL/GenBank/DDBJ databases">
        <title>Luteolibacter sp. G-1-1-1 isolated from soil.</title>
        <authorList>
            <person name="Dahal R.H."/>
        </authorList>
    </citation>
    <scope>NUCLEOTIDE SEQUENCE [LARGE SCALE GENOMIC DNA]</scope>
    <source>
        <strain evidence="3 4">G-1-1-1</strain>
    </source>
</reference>
<feature type="region of interest" description="Disordered" evidence="1">
    <location>
        <begin position="36"/>
        <end position="60"/>
    </location>
</feature>
<keyword evidence="4" id="KW-1185">Reference proteome</keyword>
<evidence type="ECO:0000313" key="4">
    <source>
        <dbReference type="Proteomes" id="UP000501812"/>
    </source>
</evidence>
<evidence type="ECO:0008006" key="5">
    <source>
        <dbReference type="Google" id="ProtNLM"/>
    </source>
</evidence>
<proteinExistence type="predicted"/>
<feature type="chain" id="PRO_5032924171" description="PEP-CTERM sorting domain-containing protein" evidence="2">
    <location>
        <begin position="30"/>
        <end position="85"/>
    </location>
</feature>
<evidence type="ECO:0000256" key="2">
    <source>
        <dbReference type="SAM" id="SignalP"/>
    </source>
</evidence>
<dbReference type="PROSITE" id="PS51257">
    <property type="entry name" value="PROKAR_LIPOPROTEIN"/>
    <property type="match status" value="1"/>
</dbReference>